<reference evidence="8 9" key="1">
    <citation type="submission" date="2021-05" db="EMBL/GenBank/DDBJ databases">
        <title>Novel Bacillus species.</title>
        <authorList>
            <person name="Liu G."/>
        </authorList>
    </citation>
    <scope>NUCLEOTIDE SEQUENCE [LARGE SCALE GENOMIC DNA]</scope>
    <source>
        <strain evidence="8 9">FJAT-49732</strain>
    </source>
</reference>
<organism evidence="8 9">
    <name type="scientific">Lederbergia citrisecunda</name>
    <dbReference type="NCBI Taxonomy" id="2833583"/>
    <lineage>
        <taxon>Bacteria</taxon>
        <taxon>Bacillati</taxon>
        <taxon>Bacillota</taxon>
        <taxon>Bacilli</taxon>
        <taxon>Bacillales</taxon>
        <taxon>Bacillaceae</taxon>
        <taxon>Lederbergia</taxon>
    </lineage>
</organism>
<gene>
    <name evidence="8" type="primary">nagZ</name>
    <name evidence="8" type="ORF">KHA93_16065</name>
</gene>
<sequence length="571" mass="63616">MAKQRNPRLYWLYFLIPLLILALAVYAFGLVGGGTRSVKENPIVSPPTTNKPSDKSENLDALVRDTFSFSKEGKVVHTPFITGKTKIMEVNQKWGEPNHTTEAESGIYEEYVERHVVVGYVSETVNDIRSYDSELQNIPLNEVKKVGGEPDEVRYYQDETHNQIILVYHVTPSTDLKWILPKPSDRVPNPKVDHISVFTEVKNQSNQQKSISETITGMSMDEKIGQMILAGITGTTMDTNNKSLLTKYKIGGFIFYRENLVNPQQTVQLLNELKSNDLALPLLLGVDQEGGHITRLPGGLANFPTNQEIGTINNSQFSYQVGTLLGKELKAFGFNLDFAPVLDINSNPNNPIIGDRSFGNNPEIVSKLGIQTMNGIQSENVIATIKHFPGHGDTSVDSHLELPIIKKTRIQLEGLELIPFRRAIDNGADVVMVAHILLPQLDSNFPASMSKPIMTDILRNQLGFKGVIITDDMTMGAITEHFDIGQAAVQSLKSGSDIILVGHEYDNIVEIFSSIKTAVQKGEISEQRLNESVERIITLKRKYKINNEKMGNVNIGEMNKSINNLLDEYLK</sequence>
<keyword evidence="4 8" id="KW-0378">Hydrolase</keyword>
<keyword evidence="6" id="KW-1133">Transmembrane helix</keyword>
<keyword evidence="6" id="KW-0472">Membrane</keyword>
<evidence type="ECO:0000256" key="5">
    <source>
        <dbReference type="ARBA" id="ARBA00023295"/>
    </source>
</evidence>
<feature type="domain" description="Glycoside hydrolase family 3 N-terminal" evidence="7">
    <location>
        <begin position="220"/>
        <end position="539"/>
    </location>
</feature>
<dbReference type="NCBIfam" id="NF003740">
    <property type="entry name" value="PRK05337.1"/>
    <property type="match status" value="1"/>
</dbReference>
<comment type="caution">
    <text evidence="8">The sequence shown here is derived from an EMBL/GenBank/DDBJ whole genome shotgun (WGS) entry which is preliminary data.</text>
</comment>
<dbReference type="Proteomes" id="UP000682713">
    <property type="component" value="Unassembled WGS sequence"/>
</dbReference>
<dbReference type="InterPro" id="IPR001764">
    <property type="entry name" value="Glyco_hydro_3_N"/>
</dbReference>
<proteinExistence type="inferred from homology"/>
<evidence type="ECO:0000259" key="7">
    <source>
        <dbReference type="Pfam" id="PF00933"/>
    </source>
</evidence>
<dbReference type="Pfam" id="PF00933">
    <property type="entry name" value="Glyco_hydro_3"/>
    <property type="match status" value="1"/>
</dbReference>
<evidence type="ECO:0000256" key="6">
    <source>
        <dbReference type="SAM" id="Phobius"/>
    </source>
</evidence>
<feature type="transmembrane region" description="Helical" evidence="6">
    <location>
        <begin position="12"/>
        <end position="32"/>
    </location>
</feature>
<dbReference type="GO" id="GO:0004563">
    <property type="term" value="F:beta-N-acetylhexosaminidase activity"/>
    <property type="evidence" value="ECO:0007669"/>
    <property type="project" value="UniProtKB-EC"/>
</dbReference>
<dbReference type="InterPro" id="IPR050226">
    <property type="entry name" value="NagZ_Beta-hexosaminidase"/>
</dbReference>
<dbReference type="EC" id="3.2.1.52" evidence="3"/>
<dbReference type="Gene3D" id="3.20.20.300">
    <property type="entry name" value="Glycoside hydrolase, family 3, N-terminal domain"/>
    <property type="match status" value="1"/>
</dbReference>
<dbReference type="EMBL" id="JAGYPJ010000001">
    <property type="protein sequence ID" value="MBS4201155.1"/>
    <property type="molecule type" value="Genomic_DNA"/>
</dbReference>
<comment type="similarity">
    <text evidence="2">Belongs to the glycosyl hydrolase 3 family.</text>
</comment>
<dbReference type="AlphaFoldDB" id="A0A942YMX8"/>
<evidence type="ECO:0000313" key="8">
    <source>
        <dbReference type="EMBL" id="MBS4201155.1"/>
    </source>
</evidence>
<dbReference type="PANTHER" id="PTHR30480:SF13">
    <property type="entry name" value="BETA-HEXOSAMINIDASE"/>
    <property type="match status" value="1"/>
</dbReference>
<dbReference type="GO" id="GO:0005975">
    <property type="term" value="P:carbohydrate metabolic process"/>
    <property type="evidence" value="ECO:0007669"/>
    <property type="project" value="InterPro"/>
</dbReference>
<dbReference type="PANTHER" id="PTHR30480">
    <property type="entry name" value="BETA-HEXOSAMINIDASE-RELATED"/>
    <property type="match status" value="1"/>
</dbReference>
<evidence type="ECO:0000256" key="3">
    <source>
        <dbReference type="ARBA" id="ARBA00012663"/>
    </source>
</evidence>
<keyword evidence="9" id="KW-1185">Reference proteome</keyword>
<dbReference type="RefSeq" id="WP_213111661.1">
    <property type="nucleotide sequence ID" value="NZ_JAGYPJ010000001.1"/>
</dbReference>
<comment type="catalytic activity">
    <reaction evidence="1">
        <text>Hydrolysis of terminal non-reducing N-acetyl-D-hexosamine residues in N-acetyl-beta-D-hexosaminides.</text>
        <dbReference type="EC" id="3.2.1.52"/>
    </reaction>
</comment>
<accession>A0A942YMX8</accession>
<evidence type="ECO:0000256" key="4">
    <source>
        <dbReference type="ARBA" id="ARBA00022801"/>
    </source>
</evidence>
<evidence type="ECO:0000256" key="1">
    <source>
        <dbReference type="ARBA" id="ARBA00001231"/>
    </source>
</evidence>
<dbReference type="SUPFAM" id="SSF51445">
    <property type="entry name" value="(Trans)glycosidases"/>
    <property type="match status" value="1"/>
</dbReference>
<evidence type="ECO:0000256" key="2">
    <source>
        <dbReference type="ARBA" id="ARBA00005336"/>
    </source>
</evidence>
<dbReference type="InterPro" id="IPR025453">
    <property type="entry name" value="DUF4309"/>
</dbReference>
<dbReference type="Pfam" id="PF14172">
    <property type="entry name" value="DUF4309"/>
    <property type="match status" value="1"/>
</dbReference>
<name>A0A942YMX8_9BACI</name>
<keyword evidence="5 8" id="KW-0326">Glycosidase</keyword>
<protein>
    <recommendedName>
        <fullName evidence="3">beta-N-acetylhexosaminidase</fullName>
        <ecNumber evidence="3">3.2.1.52</ecNumber>
    </recommendedName>
</protein>
<keyword evidence="6" id="KW-0812">Transmembrane</keyword>
<dbReference type="InterPro" id="IPR019800">
    <property type="entry name" value="Glyco_hydro_3_AS"/>
</dbReference>
<dbReference type="PROSITE" id="PS00775">
    <property type="entry name" value="GLYCOSYL_HYDROL_F3"/>
    <property type="match status" value="1"/>
</dbReference>
<dbReference type="InterPro" id="IPR017853">
    <property type="entry name" value="GH"/>
</dbReference>
<evidence type="ECO:0000313" key="9">
    <source>
        <dbReference type="Proteomes" id="UP000682713"/>
    </source>
</evidence>
<dbReference type="GO" id="GO:0009254">
    <property type="term" value="P:peptidoglycan turnover"/>
    <property type="evidence" value="ECO:0007669"/>
    <property type="project" value="TreeGrafter"/>
</dbReference>
<dbReference type="InterPro" id="IPR036962">
    <property type="entry name" value="Glyco_hydro_3_N_sf"/>
</dbReference>